<evidence type="ECO:0000256" key="2">
    <source>
        <dbReference type="ARBA" id="ARBA00008072"/>
    </source>
</evidence>
<dbReference type="GO" id="GO:0046872">
    <property type="term" value="F:metal ion binding"/>
    <property type="evidence" value="ECO:0007669"/>
    <property type="project" value="UniProtKB-KW"/>
</dbReference>
<name>A0A0H5NG61_NOCFR</name>
<evidence type="ECO:0000313" key="9">
    <source>
        <dbReference type="EMBL" id="CRY74177.1"/>
    </source>
</evidence>
<reference evidence="10" key="1">
    <citation type="submission" date="2015-03" db="EMBL/GenBank/DDBJ databases">
        <authorList>
            <consortium name="Pathogen Informatics"/>
        </authorList>
    </citation>
    <scope>NUCLEOTIDE SEQUENCE [LARGE SCALE GENOMIC DNA]</scope>
    <source>
        <strain evidence="10">NCTC11134</strain>
    </source>
</reference>
<keyword evidence="4" id="KW-0479">Metal-binding</keyword>
<protein>
    <recommendedName>
        <fullName evidence="3">alcohol dehydrogenase</fullName>
        <ecNumber evidence="3">1.1.1.1</ecNumber>
    </recommendedName>
</protein>
<evidence type="ECO:0000256" key="3">
    <source>
        <dbReference type="ARBA" id="ARBA00013190"/>
    </source>
</evidence>
<evidence type="ECO:0000256" key="6">
    <source>
        <dbReference type="ARBA" id="ARBA00023002"/>
    </source>
</evidence>
<gene>
    <name evidence="9" type="primary">tdh_1</name>
    <name evidence="9" type="ORF">ERS450000_00522</name>
</gene>
<evidence type="ECO:0000256" key="7">
    <source>
        <dbReference type="ARBA" id="ARBA00023027"/>
    </source>
</evidence>
<accession>A0A0H5NG61</accession>
<dbReference type="GO" id="GO:0005737">
    <property type="term" value="C:cytoplasm"/>
    <property type="evidence" value="ECO:0007669"/>
    <property type="project" value="TreeGrafter"/>
</dbReference>
<dbReference type="InterPro" id="IPR013154">
    <property type="entry name" value="ADH-like_N"/>
</dbReference>
<sequence>MDSLPGGVTRAAVWTGAGVAVRDVPVPRLAPGQSLVRVRLATVCGSDLHTVAGRRAAPCPSVLGHEAVGEIVATTPRAGHGAPGQRVVWSVTAACGRCARCRAGRTAKCLSVRKVGHEAFDGDWPLSGSYARHLVLPAGVRTVAVPDAVPDAVAAPAACATATVMAALEAAGDLAGRRVLVYGAGMLGLTAAAACAYRGAHVAVRDVVAARAALAAGFGGGADDGLPVDAAFDFSGSSAAIADALTRLDIGGALVLAGSVAPGPPVPLDAERVVRRWLRIAGVHNYEPRHLTDAVDFLAATVGTYPWHELVAEPLPLDDIAAALTGPPAGRTRCAVAP</sequence>
<dbReference type="RefSeq" id="WP_060590205.1">
    <property type="nucleotide sequence ID" value="NZ_CP031418.1"/>
</dbReference>
<dbReference type="InterPro" id="IPR036291">
    <property type="entry name" value="NAD(P)-bd_dom_sf"/>
</dbReference>
<dbReference type="NCBIfam" id="TIGR03366">
    <property type="entry name" value="HpnZ_proposed"/>
    <property type="match status" value="1"/>
</dbReference>
<comment type="similarity">
    <text evidence="2">Belongs to the zinc-containing alcohol dehydrogenase family.</text>
</comment>
<proteinExistence type="inferred from homology"/>
<feature type="domain" description="Alcohol dehydrogenase-like N-terminal" evidence="8">
    <location>
        <begin position="31"/>
        <end position="146"/>
    </location>
</feature>
<evidence type="ECO:0000259" key="8">
    <source>
        <dbReference type="Pfam" id="PF08240"/>
    </source>
</evidence>
<evidence type="ECO:0000256" key="4">
    <source>
        <dbReference type="ARBA" id="ARBA00022723"/>
    </source>
</evidence>
<evidence type="ECO:0000256" key="1">
    <source>
        <dbReference type="ARBA" id="ARBA00001947"/>
    </source>
</evidence>
<keyword evidence="5" id="KW-0862">Zinc</keyword>
<dbReference type="Pfam" id="PF08240">
    <property type="entry name" value="ADH_N"/>
    <property type="match status" value="1"/>
</dbReference>
<dbReference type="GO" id="GO:0004022">
    <property type="term" value="F:alcohol dehydrogenase (NAD+) activity"/>
    <property type="evidence" value="ECO:0007669"/>
    <property type="project" value="UniProtKB-EC"/>
</dbReference>
<dbReference type="Gene3D" id="3.90.180.10">
    <property type="entry name" value="Medium-chain alcohol dehydrogenases, catalytic domain"/>
    <property type="match status" value="1"/>
</dbReference>
<dbReference type="AlphaFoldDB" id="A0A0H5NG61"/>
<comment type="cofactor">
    <cofactor evidence="1">
        <name>Zn(2+)</name>
        <dbReference type="ChEBI" id="CHEBI:29105"/>
    </cofactor>
</comment>
<dbReference type="CDD" id="cd08231">
    <property type="entry name" value="MDR_TM0436_like"/>
    <property type="match status" value="1"/>
</dbReference>
<keyword evidence="6 9" id="KW-0560">Oxidoreductase</keyword>
<dbReference type="EMBL" id="LN868938">
    <property type="protein sequence ID" value="CRY74177.1"/>
    <property type="molecule type" value="Genomic_DNA"/>
</dbReference>
<dbReference type="InterPro" id="IPR011032">
    <property type="entry name" value="GroES-like_sf"/>
</dbReference>
<evidence type="ECO:0000256" key="5">
    <source>
        <dbReference type="ARBA" id="ARBA00022833"/>
    </source>
</evidence>
<dbReference type="InterPro" id="IPR017743">
    <property type="entry name" value="ADH_phosphonate_catab-assoc"/>
</dbReference>
<dbReference type="KEGG" id="nfr:ERS450000_00522"/>
<dbReference type="Proteomes" id="UP000057820">
    <property type="component" value="Chromosome 1"/>
</dbReference>
<keyword evidence="7" id="KW-0520">NAD</keyword>
<organism evidence="9 10">
    <name type="scientific">Nocardia farcinica</name>
    <dbReference type="NCBI Taxonomy" id="37329"/>
    <lineage>
        <taxon>Bacteria</taxon>
        <taxon>Bacillati</taxon>
        <taxon>Actinomycetota</taxon>
        <taxon>Actinomycetes</taxon>
        <taxon>Mycobacteriales</taxon>
        <taxon>Nocardiaceae</taxon>
        <taxon>Nocardia</taxon>
    </lineage>
</organism>
<dbReference type="SUPFAM" id="SSF50129">
    <property type="entry name" value="GroES-like"/>
    <property type="match status" value="1"/>
</dbReference>
<evidence type="ECO:0000313" key="10">
    <source>
        <dbReference type="Proteomes" id="UP000057820"/>
    </source>
</evidence>
<dbReference type="EC" id="1.1.1.1" evidence="3"/>
<dbReference type="PANTHER" id="PTHR42940">
    <property type="entry name" value="ALCOHOL DEHYDROGENASE 1-RELATED"/>
    <property type="match status" value="1"/>
</dbReference>
<dbReference type="PANTHER" id="PTHR42940:SF3">
    <property type="entry name" value="ALCOHOL DEHYDROGENASE 1-RELATED"/>
    <property type="match status" value="1"/>
</dbReference>
<dbReference type="SUPFAM" id="SSF51735">
    <property type="entry name" value="NAD(P)-binding Rossmann-fold domains"/>
    <property type="match status" value="1"/>
</dbReference>